<accession>A0A1R2C5S0</accession>
<gene>
    <name evidence="1" type="ORF">SteCoe_14554</name>
</gene>
<dbReference type="Proteomes" id="UP000187209">
    <property type="component" value="Unassembled WGS sequence"/>
</dbReference>
<reference evidence="1 2" key="1">
    <citation type="submission" date="2016-11" db="EMBL/GenBank/DDBJ databases">
        <title>The macronuclear genome of Stentor coeruleus: a giant cell with tiny introns.</title>
        <authorList>
            <person name="Slabodnick M."/>
            <person name="Ruby J.G."/>
            <person name="Reiff S.B."/>
            <person name="Swart E.C."/>
            <person name="Gosai S."/>
            <person name="Prabakaran S."/>
            <person name="Witkowska E."/>
            <person name="Larue G.E."/>
            <person name="Fisher S."/>
            <person name="Freeman R.M."/>
            <person name="Gunawardena J."/>
            <person name="Chu W."/>
            <person name="Stover N.A."/>
            <person name="Gregory B.D."/>
            <person name="Nowacki M."/>
            <person name="Derisi J."/>
            <person name="Roy S.W."/>
            <person name="Marshall W.F."/>
            <person name="Sood P."/>
        </authorList>
    </citation>
    <scope>NUCLEOTIDE SEQUENCE [LARGE SCALE GENOMIC DNA]</scope>
    <source>
        <strain evidence="1">WM001</strain>
    </source>
</reference>
<dbReference type="AlphaFoldDB" id="A0A1R2C5S0"/>
<name>A0A1R2C5S0_9CILI</name>
<comment type="caution">
    <text evidence="1">The sequence shown here is derived from an EMBL/GenBank/DDBJ whole genome shotgun (WGS) entry which is preliminary data.</text>
</comment>
<protein>
    <submittedName>
        <fullName evidence="1">Uncharacterized protein</fullName>
    </submittedName>
</protein>
<proteinExistence type="predicted"/>
<dbReference type="SUPFAM" id="SSF57845">
    <property type="entry name" value="B-box zinc-binding domain"/>
    <property type="match status" value="1"/>
</dbReference>
<organism evidence="1 2">
    <name type="scientific">Stentor coeruleus</name>
    <dbReference type="NCBI Taxonomy" id="5963"/>
    <lineage>
        <taxon>Eukaryota</taxon>
        <taxon>Sar</taxon>
        <taxon>Alveolata</taxon>
        <taxon>Ciliophora</taxon>
        <taxon>Postciliodesmatophora</taxon>
        <taxon>Heterotrichea</taxon>
        <taxon>Heterotrichida</taxon>
        <taxon>Stentoridae</taxon>
        <taxon>Stentor</taxon>
    </lineage>
</organism>
<evidence type="ECO:0000313" key="2">
    <source>
        <dbReference type="Proteomes" id="UP000187209"/>
    </source>
</evidence>
<sequence length="139" mass="15391">MYWLDYLLPSCCTKKLTIAIPPKPKDPQISILDSINSPSAAYSPTLSDLSPVENSEFQLLKLQPCFESSENISRVTTNSSLTPIETLGLQPGFICSYCHHPATGHCSSCLGKKYCMTCFLSFHGEKQIGRRPHKLISPI</sequence>
<keyword evidence="2" id="KW-1185">Reference proteome</keyword>
<evidence type="ECO:0000313" key="1">
    <source>
        <dbReference type="EMBL" id="OMJ84330.1"/>
    </source>
</evidence>
<dbReference type="EMBL" id="MPUH01000272">
    <property type="protein sequence ID" value="OMJ84330.1"/>
    <property type="molecule type" value="Genomic_DNA"/>
</dbReference>